<feature type="transmembrane region" description="Helical" evidence="1">
    <location>
        <begin position="266"/>
        <end position="287"/>
    </location>
</feature>
<feature type="transmembrane region" description="Helical" evidence="1">
    <location>
        <begin position="321"/>
        <end position="343"/>
    </location>
</feature>
<reference key="2">
    <citation type="submission" date="2011-05" db="EMBL/GenBank/DDBJ databases">
        <title>Complete genome sequence of the aerobic marine methanotroph Methylomonas methanica MC09.</title>
        <authorList>
            <person name="Boden R."/>
            <person name="Cunliffe M."/>
            <person name="Scanlan J."/>
            <person name="Moussard H."/>
            <person name="Kits K.D."/>
            <person name="Klotz M."/>
            <person name="Jetten M."/>
            <person name="Vuilleumier S."/>
            <person name="Han J."/>
            <person name="Peters L."/>
            <person name="Mikhailova N."/>
            <person name="Teshima H."/>
            <person name="Tapia R."/>
            <person name="Kyrpides N."/>
            <person name="Ivanova N."/>
            <person name="Pagani I."/>
            <person name="Cheng J.-F."/>
            <person name="Goodwin L."/>
            <person name="Han C."/>
            <person name="Hauser L."/>
            <person name="Land M."/>
            <person name="Lapidus A."/>
            <person name="Lucas S."/>
            <person name="Pitluck S."/>
            <person name="Woyke T."/>
            <person name="Stein L.Y."/>
            <person name="Murrell C."/>
        </authorList>
    </citation>
    <scope>NUCLEOTIDE SEQUENCE</scope>
    <source>
        <strain>MC09</strain>
    </source>
</reference>
<accession>G0A585</accession>
<organism evidence="2 3">
    <name type="scientific">Methylomonas methanica (strain DSM 25384 / MC09)</name>
    <dbReference type="NCBI Taxonomy" id="857087"/>
    <lineage>
        <taxon>Bacteria</taxon>
        <taxon>Pseudomonadati</taxon>
        <taxon>Pseudomonadota</taxon>
        <taxon>Gammaproteobacteria</taxon>
        <taxon>Methylococcales</taxon>
        <taxon>Methylococcaceae</taxon>
        <taxon>Methylomonas</taxon>
    </lineage>
</organism>
<keyword evidence="1" id="KW-0472">Membrane</keyword>
<keyword evidence="1" id="KW-1133">Transmembrane helix</keyword>
<dbReference type="KEGG" id="mmt:Metme_2005"/>
<name>G0A585_METMM</name>
<keyword evidence="3" id="KW-1185">Reference proteome</keyword>
<evidence type="ECO:0000313" key="2">
    <source>
        <dbReference type="EMBL" id="AEG00415.1"/>
    </source>
</evidence>
<dbReference type="HOGENOM" id="CLU_787104_0_0_6"/>
<protein>
    <submittedName>
        <fullName evidence="2">Uncharacterized protein</fullName>
    </submittedName>
</protein>
<gene>
    <name evidence="2" type="ordered locus">Metme_2005</name>
</gene>
<sequence>MRVCVVGGVSATGSTDSGWSKDKSILPEEIIESNLDKKLNSFNLKSENRGDYVSAAFKRVDSIKTICPYKWLPVKIRIDFDDRTKKPILARLPMGNGFFKIELEENLDFPIATPKEEIILFRTPMPYPLYLPEKIDCFFEYPILFALQNRMDISDVNILDISQASYSINEFIINDNYKNDINFIKKELTEYIGVSTGIKLDQLSMIIYITIGVCILSILSSLILRKIYYQSNIPVGSIFFGYKNNKNRLTVFDGPHLYITERLVRMLMLAFPIFSPPIIHLTLPYVLAYQTKYNEISFMSKNLKSYFDIDFFKEISKNSTILYFIFIEFFLLANSFHQGYLIFSRKMSISNK</sequence>
<keyword evidence="1" id="KW-0812">Transmembrane</keyword>
<evidence type="ECO:0000313" key="3">
    <source>
        <dbReference type="Proteomes" id="UP000008888"/>
    </source>
</evidence>
<proteinExistence type="predicted"/>
<reference evidence="2 3" key="1">
    <citation type="journal article" date="2011" name="J. Bacteriol.">
        <title>Complete Genome Sequence of the Aerobic Marine Methanotroph Methylomonas methanica MC09.</title>
        <authorList>
            <person name="Boden R."/>
            <person name="Cunliffe M."/>
            <person name="Scanlan J."/>
            <person name="Moussard H."/>
            <person name="Kits K.D."/>
            <person name="Klotz M.G."/>
            <person name="Jetten M.S."/>
            <person name="Vuilleumier S."/>
            <person name="Han J."/>
            <person name="Peters L."/>
            <person name="Mikhailova N."/>
            <person name="Teshima H."/>
            <person name="Tapia R."/>
            <person name="Kyrpides N."/>
            <person name="Ivanova N."/>
            <person name="Pagani I."/>
            <person name="Cheng J.F."/>
            <person name="Goodwin L."/>
            <person name="Han C."/>
            <person name="Hauser L."/>
            <person name="Land M.L."/>
            <person name="Lapidus A."/>
            <person name="Lucas S."/>
            <person name="Pitluck S."/>
            <person name="Woyke T."/>
            <person name="Stein L."/>
            <person name="Murrell J.C."/>
        </authorList>
    </citation>
    <scope>NUCLEOTIDE SEQUENCE [LARGE SCALE GENOMIC DNA]</scope>
    <source>
        <strain evidence="2 3">MC09</strain>
    </source>
</reference>
<reference evidence="3" key="3">
    <citation type="submission" date="2011-05" db="EMBL/GenBank/DDBJ databases">
        <title>Complete sequence of Methylomonas methanica MC09.</title>
        <authorList>
            <consortium name="US DOE Joint Genome Institute"/>
            <person name="Lucas S."/>
            <person name="Han J."/>
            <person name="Lapidus A."/>
            <person name="Cheng J.-F."/>
            <person name="Goodwin L."/>
            <person name="Pitluck S."/>
            <person name="Peters L."/>
            <person name="Mikhailova N."/>
            <person name="Teshima H."/>
            <person name="Han C."/>
            <person name="Tapia R."/>
            <person name="Land M."/>
            <person name="Hauser L."/>
            <person name="Kyrpides N."/>
            <person name="Ivanova N."/>
            <person name="Pagani I."/>
            <person name="Stein L."/>
            <person name="Woyke T."/>
        </authorList>
    </citation>
    <scope>NUCLEOTIDE SEQUENCE [LARGE SCALE GENOMIC DNA]</scope>
    <source>
        <strain evidence="3">MC09</strain>
    </source>
</reference>
<evidence type="ECO:0000256" key="1">
    <source>
        <dbReference type="SAM" id="Phobius"/>
    </source>
</evidence>
<dbReference type="Proteomes" id="UP000008888">
    <property type="component" value="Chromosome"/>
</dbReference>
<dbReference type="EMBL" id="CP002738">
    <property type="protein sequence ID" value="AEG00415.1"/>
    <property type="molecule type" value="Genomic_DNA"/>
</dbReference>
<feature type="transmembrane region" description="Helical" evidence="1">
    <location>
        <begin position="205"/>
        <end position="224"/>
    </location>
</feature>
<dbReference type="AlphaFoldDB" id="G0A585"/>